<feature type="compositionally biased region" description="Basic and acidic residues" evidence="1">
    <location>
        <begin position="1"/>
        <end position="10"/>
    </location>
</feature>
<dbReference type="EMBL" id="CP024045">
    <property type="protein sequence ID" value="AXR76162.1"/>
    <property type="molecule type" value="Genomic_DNA"/>
</dbReference>
<geneLocation type="plasmid" evidence="3">
    <name>paarc1-01</name>
</geneLocation>
<keyword evidence="2" id="KW-0614">Plasmid</keyword>
<name>A0A346P9G7_9EURY</name>
<organism evidence="2 3">
    <name type="scientific">Natrarchaeobaculum sulfurireducens</name>
    <dbReference type="NCBI Taxonomy" id="2044521"/>
    <lineage>
        <taxon>Archaea</taxon>
        <taxon>Methanobacteriati</taxon>
        <taxon>Methanobacteriota</taxon>
        <taxon>Stenosarchaea group</taxon>
        <taxon>Halobacteria</taxon>
        <taxon>Halobacteriales</taxon>
        <taxon>Natrialbaceae</taxon>
        <taxon>Natrarchaeobaculum</taxon>
    </lineage>
</organism>
<evidence type="ECO:0000313" key="2">
    <source>
        <dbReference type="EMBL" id="AXR76162.1"/>
    </source>
</evidence>
<dbReference type="AlphaFoldDB" id="A0A346P9G7"/>
<feature type="compositionally biased region" description="Basic and acidic residues" evidence="1">
    <location>
        <begin position="69"/>
        <end position="80"/>
    </location>
</feature>
<dbReference type="Proteomes" id="UP000258707">
    <property type="component" value="Plasmid pAArc1-01"/>
</dbReference>
<sequence>MSDSATRPERAASTQADFVSVERPPERDATESALGAGVETRCPAGTAPTGAEARPEWSVASERGATTGKRLETSGERSEP</sequence>
<feature type="region of interest" description="Disordered" evidence="1">
    <location>
        <begin position="1"/>
        <end position="80"/>
    </location>
</feature>
<evidence type="ECO:0000313" key="3">
    <source>
        <dbReference type="Proteomes" id="UP000258707"/>
    </source>
</evidence>
<dbReference type="KEGG" id="nan:AArc1_4045"/>
<evidence type="ECO:0000256" key="1">
    <source>
        <dbReference type="SAM" id="MobiDB-lite"/>
    </source>
</evidence>
<reference evidence="2 3" key="1">
    <citation type="submission" date="2017-10" db="EMBL/GenBank/DDBJ databases">
        <title>Phenotypic and genomic properties of facultatively anaerobic sulfur-reducing natronoarchaea from hypersaline soda lakes.</title>
        <authorList>
            <person name="Sorokin D.Y."/>
            <person name="Kublanov I.V."/>
            <person name="Roman P."/>
            <person name="Sinninghe Damste J.S."/>
            <person name="Golyshin P.N."/>
            <person name="Rojo D."/>
            <person name="Ciordia S."/>
            <person name="Mena Md.C."/>
            <person name="Ferrer M."/>
            <person name="Messina E."/>
            <person name="Smedile F."/>
            <person name="La Spada G."/>
            <person name="La Cono V."/>
            <person name="Yakimov M.M."/>
        </authorList>
    </citation>
    <scope>NUCLEOTIDE SEQUENCE [LARGE SCALE GENOMIC DNA]</scope>
    <source>
        <strain evidence="2 3">AArc1</strain>
        <plasmid evidence="3">paarc1-01</plasmid>
    </source>
</reference>
<gene>
    <name evidence="2" type="ORF">AArc1_4045</name>
</gene>
<protein>
    <submittedName>
        <fullName evidence="2">Uncharacterized protein</fullName>
    </submittedName>
</protein>
<proteinExistence type="predicted"/>
<accession>A0A346P9G7</accession>